<keyword evidence="2" id="KW-1133">Transmembrane helix</keyword>
<accession>A0AAD7GYY5</accession>
<dbReference type="Proteomes" id="UP001215598">
    <property type="component" value="Unassembled WGS sequence"/>
</dbReference>
<evidence type="ECO:0000256" key="2">
    <source>
        <dbReference type="SAM" id="Phobius"/>
    </source>
</evidence>
<proteinExistence type="predicted"/>
<feature type="compositionally biased region" description="Basic residues" evidence="1">
    <location>
        <begin position="98"/>
        <end position="108"/>
    </location>
</feature>
<sequence>MASENLKILGYNLVTIHVNHGTLRKREQKGCKKGRKKGVQSGGFTVALFLALFALTRLLYLGNFIATKFISSLLDPFYTTELKRGKKPGEKRKEWQKGRKKGVKKGGKKATVNDPNNFCFVVTSWDADQLFLVVFSKA</sequence>
<evidence type="ECO:0000313" key="4">
    <source>
        <dbReference type="Proteomes" id="UP001215598"/>
    </source>
</evidence>
<feature type="transmembrane region" description="Helical" evidence="2">
    <location>
        <begin position="42"/>
        <end position="62"/>
    </location>
</feature>
<keyword evidence="4" id="KW-1185">Reference proteome</keyword>
<reference evidence="3" key="1">
    <citation type="submission" date="2023-03" db="EMBL/GenBank/DDBJ databases">
        <title>Massive genome expansion in bonnet fungi (Mycena s.s.) driven by repeated elements and novel gene families across ecological guilds.</title>
        <authorList>
            <consortium name="Lawrence Berkeley National Laboratory"/>
            <person name="Harder C.B."/>
            <person name="Miyauchi S."/>
            <person name="Viragh M."/>
            <person name="Kuo A."/>
            <person name="Thoen E."/>
            <person name="Andreopoulos B."/>
            <person name="Lu D."/>
            <person name="Skrede I."/>
            <person name="Drula E."/>
            <person name="Henrissat B."/>
            <person name="Morin E."/>
            <person name="Kohler A."/>
            <person name="Barry K."/>
            <person name="LaButti K."/>
            <person name="Morin E."/>
            <person name="Salamov A."/>
            <person name="Lipzen A."/>
            <person name="Mereny Z."/>
            <person name="Hegedus B."/>
            <person name="Baldrian P."/>
            <person name="Stursova M."/>
            <person name="Weitz H."/>
            <person name="Taylor A."/>
            <person name="Grigoriev I.V."/>
            <person name="Nagy L.G."/>
            <person name="Martin F."/>
            <person name="Kauserud H."/>
        </authorList>
    </citation>
    <scope>NUCLEOTIDE SEQUENCE</scope>
    <source>
        <strain evidence="3">CBHHK182m</strain>
    </source>
</reference>
<gene>
    <name evidence="3" type="ORF">B0H16DRAFT_1704055</name>
</gene>
<dbReference type="EMBL" id="JARKIB010000434">
    <property type="protein sequence ID" value="KAJ7708462.1"/>
    <property type="molecule type" value="Genomic_DNA"/>
</dbReference>
<evidence type="ECO:0000256" key="1">
    <source>
        <dbReference type="SAM" id="MobiDB-lite"/>
    </source>
</evidence>
<name>A0AAD7GYY5_9AGAR</name>
<evidence type="ECO:0000313" key="3">
    <source>
        <dbReference type="EMBL" id="KAJ7708462.1"/>
    </source>
</evidence>
<feature type="region of interest" description="Disordered" evidence="1">
    <location>
        <begin position="85"/>
        <end position="109"/>
    </location>
</feature>
<keyword evidence="2" id="KW-0812">Transmembrane</keyword>
<dbReference type="AlphaFoldDB" id="A0AAD7GYY5"/>
<keyword evidence="2" id="KW-0472">Membrane</keyword>
<organism evidence="3 4">
    <name type="scientific">Mycena metata</name>
    <dbReference type="NCBI Taxonomy" id="1033252"/>
    <lineage>
        <taxon>Eukaryota</taxon>
        <taxon>Fungi</taxon>
        <taxon>Dikarya</taxon>
        <taxon>Basidiomycota</taxon>
        <taxon>Agaricomycotina</taxon>
        <taxon>Agaricomycetes</taxon>
        <taxon>Agaricomycetidae</taxon>
        <taxon>Agaricales</taxon>
        <taxon>Marasmiineae</taxon>
        <taxon>Mycenaceae</taxon>
        <taxon>Mycena</taxon>
    </lineage>
</organism>
<protein>
    <submittedName>
        <fullName evidence="3">Uncharacterized protein</fullName>
    </submittedName>
</protein>
<feature type="compositionally biased region" description="Basic and acidic residues" evidence="1">
    <location>
        <begin position="85"/>
        <end position="97"/>
    </location>
</feature>
<comment type="caution">
    <text evidence="3">The sequence shown here is derived from an EMBL/GenBank/DDBJ whole genome shotgun (WGS) entry which is preliminary data.</text>
</comment>